<accession>A0A6N3T342</accession>
<dbReference type="AlphaFoldDB" id="A0A6N3T342"/>
<dbReference type="Proteomes" id="UP000032673">
    <property type="component" value="Unassembled WGS sequence"/>
</dbReference>
<dbReference type="Gene3D" id="2.60.120.10">
    <property type="entry name" value="Jelly Rolls"/>
    <property type="match status" value="2"/>
</dbReference>
<evidence type="ECO:0000313" key="3">
    <source>
        <dbReference type="EMBL" id="GEN03253.1"/>
    </source>
</evidence>
<dbReference type="InterPro" id="IPR041602">
    <property type="entry name" value="Quercetinase_C"/>
</dbReference>
<proteinExistence type="predicted"/>
<protein>
    <submittedName>
        <fullName evidence="2">Iron-binding nuclear protein Pirin</fullName>
    </submittedName>
</protein>
<reference evidence="2 4" key="1">
    <citation type="submission" date="2012-11" db="EMBL/GenBank/DDBJ databases">
        <title>Whole genome sequence of Acetobacter indonesiensis 5H-1.</title>
        <authorList>
            <person name="Azuma Y."/>
            <person name="Higashiura N."/>
            <person name="Hirakawa H."/>
            <person name="Matsushita K."/>
        </authorList>
    </citation>
    <scope>NUCLEOTIDE SEQUENCE [LARGE SCALE GENOMIC DNA]</scope>
    <source>
        <strain evidence="2 4">5H-1</strain>
    </source>
</reference>
<evidence type="ECO:0000259" key="1">
    <source>
        <dbReference type="Pfam" id="PF17954"/>
    </source>
</evidence>
<dbReference type="InterPro" id="IPR012093">
    <property type="entry name" value="Pirin"/>
</dbReference>
<dbReference type="InterPro" id="IPR014710">
    <property type="entry name" value="RmlC-like_jellyroll"/>
</dbReference>
<dbReference type="RefSeq" id="WP_158319885.1">
    <property type="nucleotide sequence ID" value="NZ_BAMW01000007.1"/>
</dbReference>
<organism evidence="3 5">
    <name type="scientific">Acetobacter indonesiensis</name>
    <dbReference type="NCBI Taxonomy" id="104101"/>
    <lineage>
        <taxon>Bacteria</taxon>
        <taxon>Pseudomonadati</taxon>
        <taxon>Pseudomonadota</taxon>
        <taxon>Alphaproteobacteria</taxon>
        <taxon>Acetobacterales</taxon>
        <taxon>Acetobacteraceae</taxon>
        <taxon>Acetobacter</taxon>
    </lineage>
</organism>
<gene>
    <name evidence="2" type="ORF">Abin_007_161</name>
    <name evidence="3" type="ORF">AIN02nite_12780</name>
</gene>
<reference evidence="3 5" key="2">
    <citation type="submission" date="2019-07" db="EMBL/GenBank/DDBJ databases">
        <title>Whole genome shotgun sequence of Acetobacter indonesiensis NBRC 16471.</title>
        <authorList>
            <person name="Hosoyama A."/>
            <person name="Uohara A."/>
            <person name="Ohji S."/>
            <person name="Ichikawa N."/>
        </authorList>
    </citation>
    <scope>NUCLEOTIDE SEQUENCE [LARGE SCALE GENOMIC DNA]</scope>
    <source>
        <strain evidence="3 5">NBRC 16471</strain>
    </source>
</reference>
<name>A0A6N3T342_9PROT</name>
<feature type="domain" description="Quercetin 2,3-dioxygenase C-terminal cupin" evidence="1">
    <location>
        <begin position="167"/>
        <end position="244"/>
    </location>
</feature>
<keyword evidence="4" id="KW-1185">Reference proteome</keyword>
<dbReference type="EMBL" id="BAMW01000007">
    <property type="protein sequence ID" value="GAN62471.1"/>
    <property type="molecule type" value="Genomic_DNA"/>
</dbReference>
<dbReference type="PANTHER" id="PTHR43212">
    <property type="entry name" value="QUERCETIN 2,3-DIOXYGENASE"/>
    <property type="match status" value="1"/>
</dbReference>
<dbReference type="Proteomes" id="UP000321104">
    <property type="component" value="Unassembled WGS sequence"/>
</dbReference>
<dbReference type="PANTHER" id="PTHR43212:SF3">
    <property type="entry name" value="QUERCETIN 2,3-DIOXYGENASE"/>
    <property type="match status" value="1"/>
</dbReference>
<dbReference type="EMBL" id="BJXQ01000006">
    <property type="protein sequence ID" value="GEN03253.1"/>
    <property type="molecule type" value="Genomic_DNA"/>
</dbReference>
<dbReference type="Pfam" id="PF17954">
    <property type="entry name" value="Pirin_C_2"/>
    <property type="match status" value="1"/>
</dbReference>
<evidence type="ECO:0000313" key="4">
    <source>
        <dbReference type="Proteomes" id="UP000032673"/>
    </source>
</evidence>
<evidence type="ECO:0000313" key="2">
    <source>
        <dbReference type="EMBL" id="GAN62471.1"/>
    </source>
</evidence>
<sequence length="251" mass="26290">MVGRRVAAHSGRQNGALRVECYLASIGGACSADKGSPETGAGRLKIANQIRLPSGADYAVGAEANVDILTWVCSGKVTSKSNGFCNDVLGAGSLHIIGAGRGLSHLAWNAQEKAVFFQFWILQDNEGGDPTQEVRAGFPELEDGGFKILASGFPEDDPEDGETCEDGSPLTLRSRSRFLHARLSAGDGAAYQTIPGQSLYLTVVSGRVTVGYQTLEAGDAFLQDDDSQLTVMAAQDAVVLLVDVPVGGACR</sequence>
<comment type="caution">
    <text evidence="3">The sequence shown here is derived from an EMBL/GenBank/DDBJ whole genome shotgun (WGS) entry which is preliminary data.</text>
</comment>
<dbReference type="InterPro" id="IPR011051">
    <property type="entry name" value="RmlC_Cupin_sf"/>
</dbReference>
<evidence type="ECO:0000313" key="5">
    <source>
        <dbReference type="Proteomes" id="UP000321104"/>
    </source>
</evidence>
<dbReference type="SUPFAM" id="SSF51182">
    <property type="entry name" value="RmlC-like cupins"/>
    <property type="match status" value="1"/>
</dbReference>